<dbReference type="Proteomes" id="UP000681027">
    <property type="component" value="Unassembled WGS sequence"/>
</dbReference>
<evidence type="ECO:0008006" key="3">
    <source>
        <dbReference type="Google" id="ProtNLM"/>
    </source>
</evidence>
<dbReference type="EMBL" id="JAGYPM010000003">
    <property type="protein sequence ID" value="MBS4190914.1"/>
    <property type="molecule type" value="Genomic_DNA"/>
</dbReference>
<comment type="caution">
    <text evidence="1">The sequence shown here is derived from an EMBL/GenBank/DDBJ whole genome shotgun (WGS) entry which is preliminary data.</text>
</comment>
<protein>
    <recommendedName>
        <fullName evidence="3">Transposase</fullName>
    </recommendedName>
</protein>
<reference evidence="1 2" key="1">
    <citation type="submission" date="2021-05" db="EMBL/GenBank/DDBJ databases">
        <title>Novel Bacillus species.</title>
        <authorList>
            <person name="Liu G."/>
        </authorList>
    </citation>
    <scope>NUCLEOTIDE SEQUENCE [LARGE SCALE GENOMIC DNA]</scope>
    <source>
        <strain evidence="1 2">FJAT-49705</strain>
    </source>
</reference>
<name>A0ABS5NSW1_9BACI</name>
<keyword evidence="2" id="KW-1185">Reference proteome</keyword>
<accession>A0ABS5NSW1</accession>
<organism evidence="1 2">
    <name type="scientific">Cytobacillus citreus</name>
    <dbReference type="NCBI Taxonomy" id="2833586"/>
    <lineage>
        <taxon>Bacteria</taxon>
        <taxon>Bacillati</taxon>
        <taxon>Bacillota</taxon>
        <taxon>Bacilli</taxon>
        <taxon>Bacillales</taxon>
        <taxon>Bacillaceae</taxon>
        <taxon>Cytobacillus</taxon>
    </lineage>
</organism>
<evidence type="ECO:0000313" key="1">
    <source>
        <dbReference type="EMBL" id="MBS4190914.1"/>
    </source>
</evidence>
<dbReference type="InterPro" id="IPR025673">
    <property type="entry name" value="PCYCGC"/>
</dbReference>
<proteinExistence type="predicted"/>
<dbReference type="Pfam" id="PF13798">
    <property type="entry name" value="PCYCGC"/>
    <property type="match status" value="1"/>
</dbReference>
<gene>
    <name evidence="1" type="ORF">KHA94_12045</name>
</gene>
<sequence length="33" mass="3965">MIPQFLNKHEPFQLIYRAALQHKDLLGYIPCYC</sequence>
<evidence type="ECO:0000313" key="2">
    <source>
        <dbReference type="Proteomes" id="UP000681027"/>
    </source>
</evidence>